<organism evidence="1">
    <name type="scientific">marine sediment metagenome</name>
    <dbReference type="NCBI Taxonomy" id="412755"/>
    <lineage>
        <taxon>unclassified sequences</taxon>
        <taxon>metagenomes</taxon>
        <taxon>ecological metagenomes</taxon>
    </lineage>
</organism>
<protein>
    <recommendedName>
        <fullName evidence="2">Transposase zinc-ribbon domain-containing protein</fullName>
    </recommendedName>
</protein>
<name>A0A0F8XI46_9ZZZZ</name>
<evidence type="ECO:0008006" key="2">
    <source>
        <dbReference type="Google" id="ProtNLM"/>
    </source>
</evidence>
<sequence length="44" mass="5066">MSEVKIQCPECGGMIKPGIEWGMYRCSECHRIYTEGEVRERCGL</sequence>
<comment type="caution">
    <text evidence="1">The sequence shown here is derived from an EMBL/GenBank/DDBJ whole genome shotgun (WGS) entry which is preliminary data.</text>
</comment>
<dbReference type="EMBL" id="LAZR01059067">
    <property type="protein sequence ID" value="KKK68578.1"/>
    <property type="molecule type" value="Genomic_DNA"/>
</dbReference>
<evidence type="ECO:0000313" key="1">
    <source>
        <dbReference type="EMBL" id="KKK68578.1"/>
    </source>
</evidence>
<reference evidence="1" key="1">
    <citation type="journal article" date="2015" name="Nature">
        <title>Complex archaea that bridge the gap between prokaryotes and eukaryotes.</title>
        <authorList>
            <person name="Spang A."/>
            <person name="Saw J.H."/>
            <person name="Jorgensen S.L."/>
            <person name="Zaremba-Niedzwiedzka K."/>
            <person name="Martijn J."/>
            <person name="Lind A.E."/>
            <person name="van Eijk R."/>
            <person name="Schleper C."/>
            <person name="Guy L."/>
            <person name="Ettema T.J."/>
        </authorList>
    </citation>
    <scope>NUCLEOTIDE SEQUENCE</scope>
</reference>
<gene>
    <name evidence="1" type="ORF">LCGC14_2942660</name>
</gene>
<accession>A0A0F8XI46</accession>
<proteinExistence type="predicted"/>
<dbReference type="AlphaFoldDB" id="A0A0F8XI46"/>